<dbReference type="Proteomes" id="UP000823902">
    <property type="component" value="Unassembled WGS sequence"/>
</dbReference>
<keyword evidence="1" id="KW-0678">Repressor</keyword>
<dbReference type="Gene3D" id="3.40.50.2300">
    <property type="match status" value="2"/>
</dbReference>
<dbReference type="AlphaFoldDB" id="A0A9D2TLD0"/>
<dbReference type="SUPFAM" id="SSF53822">
    <property type="entry name" value="Periplasmic binding protein-like I"/>
    <property type="match status" value="1"/>
</dbReference>
<dbReference type="InterPro" id="IPR001387">
    <property type="entry name" value="Cro/C1-type_HTH"/>
</dbReference>
<dbReference type="PRINTS" id="PR00036">
    <property type="entry name" value="HTHLACI"/>
</dbReference>
<dbReference type="SMART" id="SM00354">
    <property type="entry name" value="HTH_LACI"/>
    <property type="match status" value="1"/>
</dbReference>
<dbReference type="Pfam" id="PF00532">
    <property type="entry name" value="Peripla_BP_1"/>
    <property type="match status" value="1"/>
</dbReference>
<accession>A0A9D2TLD0</accession>
<reference evidence="7" key="2">
    <citation type="submission" date="2021-04" db="EMBL/GenBank/DDBJ databases">
        <authorList>
            <person name="Gilroy R."/>
        </authorList>
    </citation>
    <scope>NUCLEOTIDE SEQUENCE</scope>
    <source>
        <strain evidence="7">CHK196-7946</strain>
    </source>
</reference>
<dbReference type="PANTHER" id="PTHR30146:SF95">
    <property type="entry name" value="RIBOSE OPERON REPRESSOR"/>
    <property type="match status" value="1"/>
</dbReference>
<keyword evidence="3 7" id="KW-0238">DNA-binding</keyword>
<dbReference type="CDD" id="cd01392">
    <property type="entry name" value="HTH_LacI"/>
    <property type="match status" value="1"/>
</dbReference>
<dbReference type="PROSITE" id="PS00356">
    <property type="entry name" value="HTH_LACI_1"/>
    <property type="match status" value="1"/>
</dbReference>
<protein>
    <submittedName>
        <fullName evidence="7">LacI family DNA-binding transcriptional regulator</fullName>
    </submittedName>
</protein>
<evidence type="ECO:0000259" key="5">
    <source>
        <dbReference type="PROSITE" id="PS50932"/>
    </source>
</evidence>
<dbReference type="GO" id="GO:0000976">
    <property type="term" value="F:transcription cis-regulatory region binding"/>
    <property type="evidence" value="ECO:0007669"/>
    <property type="project" value="TreeGrafter"/>
</dbReference>
<dbReference type="CDD" id="cd06291">
    <property type="entry name" value="PBP1_Qymf-like"/>
    <property type="match status" value="1"/>
</dbReference>
<dbReference type="SUPFAM" id="SSF47413">
    <property type="entry name" value="lambda repressor-like DNA-binding domains"/>
    <property type="match status" value="1"/>
</dbReference>
<reference evidence="7" key="1">
    <citation type="journal article" date="2021" name="PeerJ">
        <title>Extensive microbial diversity within the chicken gut microbiome revealed by metagenomics and culture.</title>
        <authorList>
            <person name="Gilroy R."/>
            <person name="Ravi A."/>
            <person name="Getino M."/>
            <person name="Pursley I."/>
            <person name="Horton D.L."/>
            <person name="Alikhan N.F."/>
            <person name="Baker D."/>
            <person name="Gharbi K."/>
            <person name="Hall N."/>
            <person name="Watson M."/>
            <person name="Adriaenssens E.M."/>
            <person name="Foster-Nyarko E."/>
            <person name="Jarju S."/>
            <person name="Secka A."/>
            <person name="Antonio M."/>
            <person name="Oren A."/>
            <person name="Chaudhuri R.R."/>
            <person name="La Ragione R."/>
            <person name="Hildebrand F."/>
            <person name="Pallen M.J."/>
        </authorList>
    </citation>
    <scope>NUCLEOTIDE SEQUENCE</scope>
    <source>
        <strain evidence="7">CHK196-7946</strain>
    </source>
</reference>
<dbReference type="InterPro" id="IPR001761">
    <property type="entry name" value="Peripla_BP/Lac1_sug-bd_dom"/>
</dbReference>
<gene>
    <name evidence="7" type="ORF">H9697_00170</name>
</gene>
<dbReference type="InterPro" id="IPR010982">
    <property type="entry name" value="Lambda_DNA-bd_dom_sf"/>
</dbReference>
<dbReference type="Pfam" id="PF00356">
    <property type="entry name" value="LacI"/>
    <property type="match status" value="1"/>
</dbReference>
<dbReference type="InterPro" id="IPR028082">
    <property type="entry name" value="Peripla_BP_I"/>
</dbReference>
<dbReference type="PANTHER" id="PTHR30146">
    <property type="entry name" value="LACI-RELATED TRANSCRIPTIONAL REPRESSOR"/>
    <property type="match status" value="1"/>
</dbReference>
<proteinExistence type="predicted"/>
<sequence>MSNIKDVAELAGVSVTTVSRVLNNKGYISKETYDSVYDAIRKLDYVPNQIARSLFKQRSFYISLIVPDSSNPFWAEITKYIESCLYGYGYKLFLCNTDDAANRERDYIKMMRENMVDGIILGTHMLDPEEYKNLMLPIVALDMHIADHIPSIHSNHIRGGQLAADELIRNKCRCVLNVIAVLTDKSPAFERHRIVSRELKKNGIRCIDYTWNPHADLADYYEQVNRLFDRYPEADAVFSEDFIVMNAIKCANERGLRMPDDFKAVGYDGTLLAKVSYPSMTYVAQPIRELAEKLVATLIQKINGKKVCGDIILDNVSLVHGNTTLPV</sequence>
<dbReference type="Gene3D" id="1.10.260.40">
    <property type="entry name" value="lambda repressor-like DNA-binding domains"/>
    <property type="match status" value="1"/>
</dbReference>
<evidence type="ECO:0000313" key="7">
    <source>
        <dbReference type="EMBL" id="HJC73361.1"/>
    </source>
</evidence>
<evidence type="ECO:0000256" key="3">
    <source>
        <dbReference type="ARBA" id="ARBA00023125"/>
    </source>
</evidence>
<dbReference type="EMBL" id="DWVY01000001">
    <property type="protein sequence ID" value="HJC73361.1"/>
    <property type="molecule type" value="Genomic_DNA"/>
</dbReference>
<dbReference type="InterPro" id="IPR000843">
    <property type="entry name" value="HTH_LacI"/>
</dbReference>
<evidence type="ECO:0000256" key="1">
    <source>
        <dbReference type="ARBA" id="ARBA00022491"/>
    </source>
</evidence>
<keyword evidence="2" id="KW-0805">Transcription regulation</keyword>
<evidence type="ECO:0000256" key="2">
    <source>
        <dbReference type="ARBA" id="ARBA00023015"/>
    </source>
</evidence>
<comment type="caution">
    <text evidence="7">The sequence shown here is derived from an EMBL/GenBank/DDBJ whole genome shotgun (WGS) entry which is preliminary data.</text>
</comment>
<name>A0A9D2TLD0_9FIRM</name>
<dbReference type="PROSITE" id="PS50943">
    <property type="entry name" value="HTH_CROC1"/>
    <property type="match status" value="1"/>
</dbReference>
<evidence type="ECO:0000256" key="4">
    <source>
        <dbReference type="ARBA" id="ARBA00023163"/>
    </source>
</evidence>
<evidence type="ECO:0000259" key="6">
    <source>
        <dbReference type="PROSITE" id="PS50943"/>
    </source>
</evidence>
<dbReference type="GO" id="GO:0003700">
    <property type="term" value="F:DNA-binding transcription factor activity"/>
    <property type="evidence" value="ECO:0007669"/>
    <property type="project" value="TreeGrafter"/>
</dbReference>
<dbReference type="PROSITE" id="PS50932">
    <property type="entry name" value="HTH_LACI_2"/>
    <property type="match status" value="1"/>
</dbReference>
<feature type="domain" description="HTH lacI-type" evidence="5">
    <location>
        <begin position="2"/>
        <end position="56"/>
    </location>
</feature>
<evidence type="ECO:0000313" key="8">
    <source>
        <dbReference type="Proteomes" id="UP000823902"/>
    </source>
</evidence>
<keyword evidence="4" id="KW-0804">Transcription</keyword>
<feature type="domain" description="HTH cro/C1-type" evidence="6">
    <location>
        <begin position="5"/>
        <end position="46"/>
    </location>
</feature>
<organism evidence="7 8">
    <name type="scientific">Candidatus Mediterraneibacter faecavium</name>
    <dbReference type="NCBI Taxonomy" id="2838668"/>
    <lineage>
        <taxon>Bacteria</taxon>
        <taxon>Bacillati</taxon>
        <taxon>Bacillota</taxon>
        <taxon>Clostridia</taxon>
        <taxon>Lachnospirales</taxon>
        <taxon>Lachnospiraceae</taxon>
        <taxon>Mediterraneibacter</taxon>
    </lineage>
</organism>